<reference evidence="8" key="1">
    <citation type="submission" date="2022-11" db="EMBL/GenBank/DDBJ databases">
        <title>Chromosomal genome sequence assembly and mating type (MAT) locus characterization of the leprose asexual lichenized fungus Lepraria neglecta (Nyl.) Erichsen.</title>
        <authorList>
            <person name="Allen J.L."/>
            <person name="Pfeffer B."/>
        </authorList>
    </citation>
    <scope>NUCLEOTIDE SEQUENCE</scope>
    <source>
        <strain evidence="8">Allen 5258</strain>
    </source>
</reference>
<organism evidence="8 9">
    <name type="scientific">Lepraria neglecta</name>
    <dbReference type="NCBI Taxonomy" id="209136"/>
    <lineage>
        <taxon>Eukaryota</taxon>
        <taxon>Fungi</taxon>
        <taxon>Dikarya</taxon>
        <taxon>Ascomycota</taxon>
        <taxon>Pezizomycotina</taxon>
        <taxon>Lecanoromycetes</taxon>
        <taxon>OSLEUM clade</taxon>
        <taxon>Lecanoromycetidae</taxon>
        <taxon>Lecanorales</taxon>
        <taxon>Lecanorineae</taxon>
        <taxon>Stereocaulaceae</taxon>
        <taxon>Lepraria</taxon>
    </lineage>
</organism>
<feature type="region of interest" description="Disordered" evidence="6">
    <location>
        <begin position="586"/>
        <end position="633"/>
    </location>
</feature>
<evidence type="ECO:0000256" key="2">
    <source>
        <dbReference type="ARBA" id="ARBA00022741"/>
    </source>
</evidence>
<dbReference type="PROSITE" id="PS50011">
    <property type="entry name" value="PROTEIN_KINASE_DOM"/>
    <property type="match status" value="1"/>
</dbReference>
<evidence type="ECO:0000256" key="6">
    <source>
        <dbReference type="SAM" id="MobiDB-lite"/>
    </source>
</evidence>
<comment type="caution">
    <text evidence="8">The sequence shown here is derived from an EMBL/GenBank/DDBJ whole genome shotgun (WGS) entry which is preliminary data.</text>
</comment>
<dbReference type="SUPFAM" id="SSF56112">
    <property type="entry name" value="Protein kinase-like (PK-like)"/>
    <property type="match status" value="1"/>
</dbReference>
<dbReference type="InterPro" id="IPR050339">
    <property type="entry name" value="CC_SR_Kinase"/>
</dbReference>
<dbReference type="PROSITE" id="PS00108">
    <property type="entry name" value="PROTEIN_KINASE_ST"/>
    <property type="match status" value="1"/>
</dbReference>
<evidence type="ECO:0000256" key="1">
    <source>
        <dbReference type="ARBA" id="ARBA00022679"/>
    </source>
</evidence>
<proteinExistence type="inferred from homology"/>
<dbReference type="AlphaFoldDB" id="A0AAD9ZEF9"/>
<keyword evidence="1" id="KW-0808">Transferase</keyword>
<name>A0AAD9ZEF9_9LECA</name>
<dbReference type="Gene3D" id="3.30.200.20">
    <property type="entry name" value="Phosphorylase Kinase, domain 1"/>
    <property type="match status" value="1"/>
</dbReference>
<dbReference type="GO" id="GO:0110031">
    <property type="term" value="P:negative regulation of G2/MI transition of meiotic cell cycle"/>
    <property type="evidence" value="ECO:0007669"/>
    <property type="project" value="TreeGrafter"/>
</dbReference>
<gene>
    <name evidence="8" type="ORF">OEA41_002098</name>
</gene>
<feature type="region of interest" description="Disordered" evidence="6">
    <location>
        <begin position="164"/>
        <end position="208"/>
    </location>
</feature>
<dbReference type="GO" id="GO:0005634">
    <property type="term" value="C:nucleus"/>
    <property type="evidence" value="ECO:0007669"/>
    <property type="project" value="TreeGrafter"/>
</dbReference>
<dbReference type="GO" id="GO:0004713">
    <property type="term" value="F:protein tyrosine kinase activity"/>
    <property type="evidence" value="ECO:0007669"/>
    <property type="project" value="TreeGrafter"/>
</dbReference>
<feature type="compositionally biased region" description="Polar residues" evidence="6">
    <location>
        <begin position="903"/>
        <end position="914"/>
    </location>
</feature>
<dbReference type="InterPro" id="IPR008271">
    <property type="entry name" value="Ser/Thr_kinase_AS"/>
</dbReference>
<feature type="compositionally biased region" description="Polar residues" evidence="6">
    <location>
        <begin position="225"/>
        <end position="259"/>
    </location>
</feature>
<dbReference type="EMBL" id="JASNWA010000006">
    <property type="protein sequence ID" value="KAK3174852.1"/>
    <property type="molecule type" value="Genomic_DNA"/>
</dbReference>
<feature type="compositionally biased region" description="Polar residues" evidence="6">
    <location>
        <begin position="454"/>
        <end position="465"/>
    </location>
</feature>
<keyword evidence="4" id="KW-0067">ATP-binding</keyword>
<keyword evidence="9" id="KW-1185">Reference proteome</keyword>
<dbReference type="PANTHER" id="PTHR11042:SF196">
    <property type="entry name" value="MITOSIS INHIBITOR PROTEIN KINASE SWE1"/>
    <property type="match status" value="1"/>
</dbReference>
<dbReference type="FunFam" id="3.30.200.20:FF:000611">
    <property type="entry name" value="Protein kinase, putative"/>
    <property type="match status" value="1"/>
</dbReference>
<feature type="compositionally biased region" description="Basic and acidic residues" evidence="6">
    <location>
        <begin position="40"/>
        <end position="49"/>
    </location>
</feature>
<sequence length="1044" mass="113683">MRNPPRSTSNQRSPRKRTLSELRDHGNATPRSSAGSSDDQENRIDRSESPVEDPMPDIIFKTTAPLAESSPFAPPRATAKFEKGHSWSTKSSPLKRSDGIMNLDQTNLGSPSRKRRSLHGGVFSADFNIFDHEAAFDGPYESSLGTSAMEMDTSGSLDHFSAVPKRTSSLRRTTLQQRQEKPSFARSKPNPDLALDFATPGHAQPKSRFRMSLDSALPSMLRDSPFSSQGSLPNASAHPMSQQGAKQNGSSNASQSQRHPLSRTISQSTSNSSMAEDSPTHIPVRHPEPRRAFVDFSKSLPVGAPRPSRHDGESSSQVSSGGSFATPENYKLVKPLPAAFMSTGLISKRHKNMEESQSAFGASKNSMPDTPCKRHSLAEIPSPTAPRVATFAKSHHARHSFGTPSTPFNPHASRPAPGTFGKGVSIFGSSFGNGGGPRRGSCLSVSGEDDLQSPPRQGDSQSSTEFDIPPTPTKQVIAPGSVQQTPFGGSGARKDFISPGFGGSVGREPQASQDDQNCKLIPFETPSGSADGDSDGLMEDSPLAALGFRSFSTMPRSFAAEFQVSREGFVYSSPVNDRYLHLSPHTPRESMIPPDPSGLSISAHADDQPRPMTALNSSASVHPPATPTAPRDYFASFNKSTASTTPSHGPAPVEADPVLTSKFDKVELIGTGEFSQVYRVTQKQELKRTHSYFSLPLTRVSPKTPLPDRVWAVKKSRHAYIGPRDRLRKLQEVSTLKALGQSDHTLQLLDSWEDKSHLYIQTEFCEEGSLDLFLDQVGRKARMDDFRIWKIMLELSLGLKHIHDSGFIHLDLKPANVLITFEGVLKIADFGMATSWPAQSGIDGEGDREYIGPEILRGQFDKPGDVFALGLIMLEIAGNVMLPDNGASWQRLRTGDMSDVPSLTWSSDTSNVLRDSSGKPLSEDESIEDFYGSDSGDDSFGSPNFLRHNRVKQMKNGPFLLHRSGELAQPPAFMTDSNDPEALDNLVRWMISPQAADRPVVDQILRTTGVQWAETRRRAGATIFEGNWGPADEVLADDAEMIDV</sequence>
<dbReference type="SMART" id="SM00220">
    <property type="entry name" value="S_TKc"/>
    <property type="match status" value="1"/>
</dbReference>
<evidence type="ECO:0000313" key="9">
    <source>
        <dbReference type="Proteomes" id="UP001276659"/>
    </source>
</evidence>
<feature type="region of interest" description="Disordered" evidence="6">
    <location>
        <begin position="903"/>
        <end position="935"/>
    </location>
</feature>
<dbReference type="Pfam" id="PF00069">
    <property type="entry name" value="Pkinase"/>
    <property type="match status" value="1"/>
</dbReference>
<feature type="domain" description="Protein kinase" evidence="7">
    <location>
        <begin position="663"/>
        <end position="1013"/>
    </location>
</feature>
<dbReference type="PANTHER" id="PTHR11042">
    <property type="entry name" value="EUKARYOTIC TRANSLATION INITIATION FACTOR 2-ALPHA KINASE EIF2-ALPHA KINASE -RELATED"/>
    <property type="match status" value="1"/>
</dbReference>
<dbReference type="InterPro" id="IPR000719">
    <property type="entry name" value="Prot_kinase_dom"/>
</dbReference>
<feature type="compositionally biased region" description="Low complexity" evidence="6">
    <location>
        <begin position="314"/>
        <end position="323"/>
    </location>
</feature>
<feature type="compositionally biased region" description="Low complexity" evidence="6">
    <location>
        <begin position="262"/>
        <end position="273"/>
    </location>
</feature>
<dbReference type="GO" id="GO:0005737">
    <property type="term" value="C:cytoplasm"/>
    <property type="evidence" value="ECO:0007669"/>
    <property type="project" value="TreeGrafter"/>
</dbReference>
<feature type="compositionally biased region" description="Polar residues" evidence="6">
    <location>
        <begin position="1"/>
        <end position="12"/>
    </location>
</feature>
<keyword evidence="2" id="KW-0547">Nucleotide-binding</keyword>
<feature type="region of interest" description="Disordered" evidence="6">
    <location>
        <begin position="1"/>
        <end position="116"/>
    </location>
</feature>
<accession>A0AAD9ZEF9</accession>
<feature type="region of interest" description="Disordered" evidence="6">
    <location>
        <begin position="356"/>
        <end position="482"/>
    </location>
</feature>
<dbReference type="GO" id="GO:0005524">
    <property type="term" value="F:ATP binding"/>
    <property type="evidence" value="ECO:0007669"/>
    <property type="project" value="UniProtKB-KW"/>
</dbReference>
<evidence type="ECO:0000256" key="5">
    <source>
        <dbReference type="ARBA" id="ARBA00037982"/>
    </source>
</evidence>
<protein>
    <recommendedName>
        <fullName evidence="7">Protein kinase domain-containing protein</fullName>
    </recommendedName>
</protein>
<feature type="region of interest" description="Disordered" evidence="6">
    <location>
        <begin position="220"/>
        <end position="324"/>
    </location>
</feature>
<keyword evidence="3" id="KW-0418">Kinase</keyword>
<dbReference type="Gene3D" id="1.10.510.10">
    <property type="entry name" value="Transferase(Phosphotransferase) domain 1"/>
    <property type="match status" value="1"/>
</dbReference>
<dbReference type="FunFam" id="1.10.510.10:FF:000536">
    <property type="entry name" value="Cyclin-dependent kinase WEE1"/>
    <property type="match status" value="1"/>
</dbReference>
<evidence type="ECO:0000256" key="3">
    <source>
        <dbReference type="ARBA" id="ARBA00022777"/>
    </source>
</evidence>
<evidence type="ECO:0000313" key="8">
    <source>
        <dbReference type="EMBL" id="KAK3174852.1"/>
    </source>
</evidence>
<dbReference type="InterPro" id="IPR011009">
    <property type="entry name" value="Kinase-like_dom_sf"/>
</dbReference>
<comment type="similarity">
    <text evidence="5">Belongs to the protein kinase superfamily. Ser/Thr protein kinase family. GCN2 subfamily.</text>
</comment>
<evidence type="ECO:0000259" key="7">
    <source>
        <dbReference type="PROSITE" id="PS50011"/>
    </source>
</evidence>
<feature type="compositionally biased region" description="Polar residues" evidence="6">
    <location>
        <begin position="356"/>
        <end position="368"/>
    </location>
</feature>
<feature type="compositionally biased region" description="Polar residues" evidence="6">
    <location>
        <begin position="166"/>
        <end position="177"/>
    </location>
</feature>
<evidence type="ECO:0000256" key="4">
    <source>
        <dbReference type="ARBA" id="ARBA00022840"/>
    </source>
</evidence>
<dbReference type="Proteomes" id="UP001276659">
    <property type="component" value="Unassembled WGS sequence"/>
</dbReference>